<name>A0A840BDN5_9RHOO</name>
<sequence length="224" mass="25556">MYANSRGITSAQDSVHRNLDRLLQRHLASGFERPIGAATRDAYEAVMADWDGRAPLLLDAGCGVGWSTLALGRAHPQHFVIGVDQSEDRISRGKPDAQTNNVRFVRADLVDFWRLLRDAKIRLDRHYLLYPNPWPKIGHLSRRWHGHAVFPVIPQLGGLIELRTNWQIYADEFAWAMARVTGKESAPALYEALDPLTPFERKYRDSGQSLWRYQLDLRDEGGAR</sequence>
<dbReference type="Proteomes" id="UP000561045">
    <property type="component" value="Unassembled WGS sequence"/>
</dbReference>
<dbReference type="PANTHER" id="PTHR23417:SF14">
    <property type="entry name" value="PENTACOTRIPEPTIDE-REPEAT REGION OF PRORP DOMAIN-CONTAINING PROTEIN"/>
    <property type="match status" value="1"/>
</dbReference>
<protein>
    <recommendedName>
        <fullName evidence="3">tRNA (guanine(46)-N(7))-methyltransferase</fullName>
        <ecNumber evidence="3">2.1.1.33</ecNumber>
    </recommendedName>
</protein>
<reference evidence="8 9" key="1">
    <citation type="submission" date="2020-08" db="EMBL/GenBank/DDBJ databases">
        <title>Genomic Encyclopedia of Type Strains, Phase IV (KMG-IV): sequencing the most valuable type-strain genomes for metagenomic binning, comparative biology and taxonomic classification.</title>
        <authorList>
            <person name="Goeker M."/>
        </authorList>
    </citation>
    <scope>NUCLEOTIDE SEQUENCE [LARGE SCALE GENOMIC DNA]</scope>
    <source>
        <strain evidence="8 9">DSM 106739</strain>
    </source>
</reference>
<evidence type="ECO:0000256" key="5">
    <source>
        <dbReference type="ARBA" id="ARBA00022679"/>
    </source>
</evidence>
<dbReference type="AlphaFoldDB" id="A0A840BDN5"/>
<keyword evidence="4 8" id="KW-0489">Methyltransferase</keyword>
<organism evidence="8 9">
    <name type="scientific">Niveibacterium umoris</name>
    <dbReference type="NCBI Taxonomy" id="1193620"/>
    <lineage>
        <taxon>Bacteria</taxon>
        <taxon>Pseudomonadati</taxon>
        <taxon>Pseudomonadota</taxon>
        <taxon>Betaproteobacteria</taxon>
        <taxon>Rhodocyclales</taxon>
        <taxon>Rhodocyclaceae</taxon>
        <taxon>Niveibacterium</taxon>
    </lineage>
</organism>
<dbReference type="EMBL" id="JACIET010000001">
    <property type="protein sequence ID" value="MBB4011205.1"/>
    <property type="molecule type" value="Genomic_DNA"/>
</dbReference>
<comment type="caution">
    <text evidence="8">The sequence shown here is derived from an EMBL/GenBank/DDBJ whole genome shotgun (WGS) entry which is preliminary data.</text>
</comment>
<evidence type="ECO:0000256" key="4">
    <source>
        <dbReference type="ARBA" id="ARBA00022603"/>
    </source>
</evidence>
<keyword evidence="5 8" id="KW-0808">Transferase</keyword>
<comment type="function">
    <text evidence="2">Catalyzes the formation of N(7)-methylguanine at position 46 (m7G46) in tRNA.</text>
</comment>
<evidence type="ECO:0000256" key="3">
    <source>
        <dbReference type="ARBA" id="ARBA00011977"/>
    </source>
</evidence>
<dbReference type="InterPro" id="IPR029063">
    <property type="entry name" value="SAM-dependent_MTases_sf"/>
</dbReference>
<proteinExistence type="predicted"/>
<evidence type="ECO:0000256" key="2">
    <source>
        <dbReference type="ARBA" id="ARBA00003015"/>
    </source>
</evidence>
<dbReference type="InterPro" id="IPR003358">
    <property type="entry name" value="tRNA_(Gua-N-7)_MeTrfase_Trmb"/>
</dbReference>
<accession>A0A840BDN5</accession>
<dbReference type="PROSITE" id="PS51625">
    <property type="entry name" value="SAM_MT_TRMB"/>
    <property type="match status" value="1"/>
</dbReference>
<keyword evidence="7" id="KW-0819">tRNA processing</keyword>
<evidence type="ECO:0000313" key="9">
    <source>
        <dbReference type="Proteomes" id="UP000561045"/>
    </source>
</evidence>
<evidence type="ECO:0000313" key="8">
    <source>
        <dbReference type="EMBL" id="MBB4011205.1"/>
    </source>
</evidence>
<keyword evidence="6" id="KW-0949">S-adenosyl-L-methionine</keyword>
<gene>
    <name evidence="8" type="ORF">GGR36_000513</name>
</gene>
<dbReference type="Pfam" id="PF02390">
    <property type="entry name" value="Methyltransf_4"/>
    <property type="match status" value="1"/>
</dbReference>
<evidence type="ECO:0000256" key="6">
    <source>
        <dbReference type="ARBA" id="ARBA00022691"/>
    </source>
</evidence>
<dbReference type="SUPFAM" id="SSF53335">
    <property type="entry name" value="S-adenosyl-L-methionine-dependent methyltransferases"/>
    <property type="match status" value="1"/>
</dbReference>
<dbReference type="GO" id="GO:0043527">
    <property type="term" value="C:tRNA methyltransferase complex"/>
    <property type="evidence" value="ECO:0007669"/>
    <property type="project" value="TreeGrafter"/>
</dbReference>
<evidence type="ECO:0000256" key="1">
    <source>
        <dbReference type="ARBA" id="ARBA00000142"/>
    </source>
</evidence>
<dbReference type="EC" id="2.1.1.33" evidence="3"/>
<comment type="catalytic activity">
    <reaction evidence="1">
        <text>guanosine(46) in tRNA + S-adenosyl-L-methionine = N(7)-methylguanosine(46) in tRNA + S-adenosyl-L-homocysteine</text>
        <dbReference type="Rhea" id="RHEA:42708"/>
        <dbReference type="Rhea" id="RHEA-COMP:10188"/>
        <dbReference type="Rhea" id="RHEA-COMP:10189"/>
        <dbReference type="ChEBI" id="CHEBI:57856"/>
        <dbReference type="ChEBI" id="CHEBI:59789"/>
        <dbReference type="ChEBI" id="CHEBI:74269"/>
        <dbReference type="ChEBI" id="CHEBI:74480"/>
        <dbReference type="EC" id="2.1.1.33"/>
    </reaction>
</comment>
<dbReference type="GO" id="GO:0008176">
    <property type="term" value="F:tRNA (guanine(46)-N7)-methyltransferase activity"/>
    <property type="evidence" value="ECO:0007669"/>
    <property type="project" value="UniProtKB-EC"/>
</dbReference>
<dbReference type="Gene3D" id="3.40.50.150">
    <property type="entry name" value="Vaccinia Virus protein VP39"/>
    <property type="match status" value="1"/>
</dbReference>
<evidence type="ECO:0000256" key="7">
    <source>
        <dbReference type="ARBA" id="ARBA00022694"/>
    </source>
</evidence>
<keyword evidence="9" id="KW-1185">Reference proteome</keyword>
<dbReference type="CDD" id="cd02440">
    <property type="entry name" value="AdoMet_MTases"/>
    <property type="match status" value="1"/>
</dbReference>
<dbReference type="PANTHER" id="PTHR23417">
    <property type="entry name" value="3-DEOXY-D-MANNO-OCTULOSONIC-ACID TRANSFERASE/TRNA GUANINE-N 7 - -METHYLTRANSFERASE"/>
    <property type="match status" value="1"/>
</dbReference>